<evidence type="ECO:0000313" key="2">
    <source>
        <dbReference type="EMBL" id="GHD00176.1"/>
    </source>
</evidence>
<reference evidence="2" key="2">
    <citation type="submission" date="2020-09" db="EMBL/GenBank/DDBJ databases">
        <authorList>
            <person name="Sun Q."/>
            <person name="Ohkuma M."/>
        </authorList>
    </citation>
    <scope>NUCLEOTIDE SEQUENCE</scope>
    <source>
        <strain evidence="2">JCM 4637</strain>
    </source>
</reference>
<organism evidence="2 3">
    <name type="scientific">Streptomyces finlayi</name>
    <dbReference type="NCBI Taxonomy" id="67296"/>
    <lineage>
        <taxon>Bacteria</taxon>
        <taxon>Bacillati</taxon>
        <taxon>Actinomycetota</taxon>
        <taxon>Actinomycetes</taxon>
        <taxon>Kitasatosporales</taxon>
        <taxon>Streptomycetaceae</taxon>
        <taxon>Streptomyces</taxon>
    </lineage>
</organism>
<dbReference type="RefSeq" id="WP_189825035.1">
    <property type="nucleotide sequence ID" value="NZ_BMVC01000008.1"/>
</dbReference>
<proteinExistence type="predicted"/>
<reference evidence="2" key="1">
    <citation type="journal article" date="2014" name="Int. J. Syst. Evol. Microbiol.">
        <title>Complete genome sequence of Corynebacterium casei LMG S-19264T (=DSM 44701T), isolated from a smear-ripened cheese.</title>
        <authorList>
            <consortium name="US DOE Joint Genome Institute (JGI-PGF)"/>
            <person name="Walter F."/>
            <person name="Albersmeier A."/>
            <person name="Kalinowski J."/>
            <person name="Ruckert C."/>
        </authorList>
    </citation>
    <scope>NUCLEOTIDE SEQUENCE</scope>
    <source>
        <strain evidence="2">JCM 4637</strain>
    </source>
</reference>
<sequence>MTTTAISAPTPIYDTLVQERGDALTASRIAAAQTQDQAQQALDWSGVRGAPAQRDERSFSAFGHREGQDGAQPRSS</sequence>
<dbReference type="AlphaFoldDB" id="A0A918X0G0"/>
<protein>
    <submittedName>
        <fullName evidence="2">Uncharacterized protein</fullName>
    </submittedName>
</protein>
<dbReference type="Proteomes" id="UP000638353">
    <property type="component" value="Unassembled WGS sequence"/>
</dbReference>
<comment type="caution">
    <text evidence="2">The sequence shown here is derived from an EMBL/GenBank/DDBJ whole genome shotgun (WGS) entry which is preliminary data.</text>
</comment>
<feature type="compositionally biased region" description="Basic and acidic residues" evidence="1">
    <location>
        <begin position="53"/>
        <end position="68"/>
    </location>
</feature>
<name>A0A918X0G0_9ACTN</name>
<gene>
    <name evidence="2" type="ORF">GCM10010334_44520</name>
</gene>
<dbReference type="EMBL" id="BMVC01000008">
    <property type="protein sequence ID" value="GHD00176.1"/>
    <property type="molecule type" value="Genomic_DNA"/>
</dbReference>
<accession>A0A918X0G0</accession>
<feature type="region of interest" description="Disordered" evidence="1">
    <location>
        <begin position="47"/>
        <end position="76"/>
    </location>
</feature>
<evidence type="ECO:0000313" key="3">
    <source>
        <dbReference type="Proteomes" id="UP000638353"/>
    </source>
</evidence>
<evidence type="ECO:0000256" key="1">
    <source>
        <dbReference type="SAM" id="MobiDB-lite"/>
    </source>
</evidence>